<evidence type="ECO:0000256" key="4">
    <source>
        <dbReference type="ARBA" id="ARBA00023242"/>
    </source>
</evidence>
<keyword evidence="8" id="KW-1185">Reference proteome</keyword>
<dbReference type="Proteomes" id="UP001470230">
    <property type="component" value="Unassembled WGS sequence"/>
</dbReference>
<evidence type="ECO:0000313" key="7">
    <source>
        <dbReference type="EMBL" id="KAK8842578.1"/>
    </source>
</evidence>
<dbReference type="InterPro" id="IPR036322">
    <property type="entry name" value="WD40_repeat_dom_sf"/>
</dbReference>
<proteinExistence type="inferred from homology"/>
<comment type="similarity">
    <text evidence="2">Belongs to the non-repetitive/WGA-negative nucleoporin family.</text>
</comment>
<evidence type="ECO:0000259" key="5">
    <source>
        <dbReference type="Pfam" id="PF03177"/>
    </source>
</evidence>
<evidence type="ECO:0000259" key="6">
    <source>
        <dbReference type="Pfam" id="PF08801"/>
    </source>
</evidence>
<dbReference type="InterPro" id="IPR004870">
    <property type="entry name" value="Nucleoporin_Nup155"/>
</dbReference>
<dbReference type="SUPFAM" id="SSF50978">
    <property type="entry name" value="WD40 repeat-like"/>
    <property type="match status" value="1"/>
</dbReference>
<organism evidence="7 8">
    <name type="scientific">Tritrichomonas musculus</name>
    <dbReference type="NCBI Taxonomy" id="1915356"/>
    <lineage>
        <taxon>Eukaryota</taxon>
        <taxon>Metamonada</taxon>
        <taxon>Parabasalia</taxon>
        <taxon>Tritrichomonadida</taxon>
        <taxon>Tritrichomonadidae</taxon>
        <taxon>Tritrichomonas</taxon>
    </lineage>
</organism>
<dbReference type="InterPro" id="IPR042537">
    <property type="entry name" value="Nucleoporin_Nup155_C_2"/>
</dbReference>
<dbReference type="PANTHER" id="PTHR10350:SF6">
    <property type="entry name" value="NUCLEAR PORE COMPLEX PROTEIN NUP155"/>
    <property type="match status" value="1"/>
</dbReference>
<name>A0ABR2H8N7_9EUKA</name>
<evidence type="ECO:0000256" key="1">
    <source>
        <dbReference type="ARBA" id="ARBA00004123"/>
    </source>
</evidence>
<evidence type="ECO:0008006" key="9">
    <source>
        <dbReference type="Google" id="ProtNLM"/>
    </source>
</evidence>
<feature type="domain" description="Nucleoporin Nup133/Nup155-like C-terminal" evidence="5">
    <location>
        <begin position="590"/>
        <end position="1169"/>
    </location>
</feature>
<sequence length="1194" mass="139262">MSINANSFELDSFINQKICSCYDSDCHVPDFFSIIQQEKPDEDELTKKKYCANEDAYECVVPDSNNDKAEKNNQSRFYNDHPYIAKESIFFDKYEYPDDVKNAIDNVNSLERIFLGYFTLADFFYCSYDKNIVLFNTEGTVYKISDDNYNIISCDAALPDKFIYETKNVKFLLIYSTENSVSVIPIGKNYIYDKTKITSIRTSFIPTIIKVYPTETSSNIFIGSNTGDVYGLFYKYNQAKAKIDITIQNLSSNIFLSLIPKFLRYTHQIINICFDSTTNFLAAIDSLSNIRFFKYSAKDKKLTEVSRYDSQIEGANKEKIVSINEIPISDSENTRFVCVTESGKRLFFGTNTGSYPNDQIILLQQVFVPKDLVNLQLISGGYFLNTSIFVYPNFIVVFHPYYDPHQPPIRPKEFFDVLDFHDPQPISIIVPNHKYQNQTFRLFYHELMWEHIEGPSVCYLMCAESYYKLTFSRPVDVLLKLIMESKGHFSNSIRDWMSYYGEDAESAATLLLLASEYMEKEEMKEKNEKSSTDNSSLKVKRDKEIKSLEVRWALTILYQYSTMKINQAFPSDSFQLLSISNANNINSLSPTCAGFVQRASKLLSLFWQTPVFTNNSNDQYCLSPIFRKLPPNLKKQLENLITLSIAYTNKKRTLDSSQTKTPYQRKEESDESILFEKLREYLEKIIDIIKFIEVVSKQSSFIDRAFKNLEPKAQERLSIESFGSEIQQMSLYDALREFAASLYVIDSNIYQLLYKECSNFLSIEDREIIDATNNLGKQPCDHSLREEARDIYLKYIRQPFKLDKIVELFSMGDEKYSKGIIDICLSKASANDPKQIALEWYNGGRSKLDYRGRYYFDKRYECYEFIFQLIERENYKGIEQLLKSNDEIFHICLYHRMLTKDHIKDLLTISSKYIESFLEEYAPDHLWIYYSAQNNYAKSADKLNKMINDPNKDFELYKRKKWLLYVSQLASASKQNELKNEAIVKYKLAEIQDMLRQRTTRNMQNDDLNKKLLSSNELFNRCCEELQWDLVLNILSFSSTSGLIKSSIISKAWSNYFQRNLWNESLGEAAKSIENTCLFNKYMPNNEVCNPSITLPVFEEHRLRKKGDALWAVITMINASFDKHLILKAYLDALENPDISQDVRFDFSYAAAYLFSKGANPRGRDMTKMKEYFLSKATRCKYYQEAAEKMKFIV</sequence>
<dbReference type="Pfam" id="PF03177">
    <property type="entry name" value="Nucleoporin_C"/>
    <property type="match status" value="1"/>
</dbReference>
<evidence type="ECO:0000256" key="2">
    <source>
        <dbReference type="ARBA" id="ARBA00007373"/>
    </source>
</evidence>
<dbReference type="InterPro" id="IPR042533">
    <property type="entry name" value="Nucleoporin_Nup155_C_1"/>
</dbReference>
<evidence type="ECO:0000313" key="8">
    <source>
        <dbReference type="Proteomes" id="UP001470230"/>
    </source>
</evidence>
<dbReference type="Gene3D" id="1.25.40.450">
    <property type="entry name" value="Nucleoporin, helical domain, N-terminal subdomain"/>
    <property type="match status" value="1"/>
</dbReference>
<protein>
    <recommendedName>
        <fullName evidence="9">Nucleoporin Nup133/Nup155-like C-terminal domain-containing protein</fullName>
    </recommendedName>
</protein>
<dbReference type="EMBL" id="JAPFFF010000037">
    <property type="protein sequence ID" value="KAK8842578.1"/>
    <property type="molecule type" value="Genomic_DNA"/>
</dbReference>
<gene>
    <name evidence="7" type="ORF">M9Y10_025436</name>
</gene>
<reference evidence="7 8" key="1">
    <citation type="submission" date="2024-04" db="EMBL/GenBank/DDBJ databases">
        <title>Tritrichomonas musculus Genome.</title>
        <authorList>
            <person name="Alves-Ferreira E."/>
            <person name="Grigg M."/>
            <person name="Lorenzi H."/>
            <person name="Galac M."/>
        </authorList>
    </citation>
    <scope>NUCLEOTIDE SEQUENCE [LARGE SCALE GENOMIC DNA]</scope>
    <source>
        <strain evidence="7 8">EAF2021</strain>
    </source>
</reference>
<comment type="caution">
    <text evidence="7">The sequence shown here is derived from an EMBL/GenBank/DDBJ whole genome shotgun (WGS) entry which is preliminary data.</text>
</comment>
<accession>A0ABR2H8N7</accession>
<dbReference type="Gene3D" id="1.20.58.1780">
    <property type="match status" value="1"/>
</dbReference>
<dbReference type="PANTHER" id="PTHR10350">
    <property type="entry name" value="NUCLEAR PORE COMPLEX PROTEIN NUP155"/>
    <property type="match status" value="1"/>
</dbReference>
<dbReference type="Pfam" id="PF08801">
    <property type="entry name" value="Nucleoporin_N"/>
    <property type="match status" value="1"/>
</dbReference>
<evidence type="ECO:0000256" key="3">
    <source>
        <dbReference type="ARBA" id="ARBA00022448"/>
    </source>
</evidence>
<comment type="subcellular location">
    <subcellularLocation>
        <location evidence="1">Nucleus</location>
    </subcellularLocation>
</comment>
<dbReference type="InterPro" id="IPR014908">
    <property type="entry name" value="Nucleoporin_Nup133/Nup155_N"/>
</dbReference>
<feature type="domain" description="Nucleoporin Nup133/Nup155-like N-terminal" evidence="6">
    <location>
        <begin position="168"/>
        <end position="370"/>
    </location>
</feature>
<keyword evidence="3" id="KW-0813">Transport</keyword>
<dbReference type="Gene3D" id="1.25.40.440">
    <property type="entry name" value="Nucleoporin, helical domain, central subdomain"/>
    <property type="match status" value="1"/>
</dbReference>
<dbReference type="InterPro" id="IPR007187">
    <property type="entry name" value="Nucleoporin_Nup133/Nup155_C"/>
</dbReference>
<keyword evidence="4" id="KW-0539">Nucleus</keyword>